<dbReference type="Pfam" id="PF00015">
    <property type="entry name" value="MCPsignal"/>
    <property type="match status" value="1"/>
</dbReference>
<proteinExistence type="predicted"/>
<comment type="caution">
    <text evidence="4">The sequence shown here is derived from an EMBL/GenBank/DDBJ whole genome shotgun (WGS) entry which is preliminary data.</text>
</comment>
<dbReference type="SUPFAM" id="SSF58104">
    <property type="entry name" value="Methyl-accepting chemotaxis protein (MCP) signaling domain"/>
    <property type="match status" value="1"/>
</dbReference>
<protein>
    <recommendedName>
        <fullName evidence="3">Methyl-accepting transducer domain-containing protein</fullName>
    </recommendedName>
</protein>
<reference evidence="4 5" key="1">
    <citation type="submission" date="2019-10" db="EMBL/GenBank/DDBJ databases">
        <title>Description of Paenibacillus terrestris sp. nov.</title>
        <authorList>
            <person name="Carlier A."/>
            <person name="Qi S."/>
        </authorList>
    </citation>
    <scope>NUCLEOTIDE SEQUENCE [LARGE SCALE GENOMIC DNA]</scope>
    <source>
        <strain evidence="4 5">LMG 31458</strain>
    </source>
</reference>
<dbReference type="RefSeq" id="WP_171640548.1">
    <property type="nucleotide sequence ID" value="NZ_WHOA01000009.1"/>
</dbReference>
<keyword evidence="5" id="KW-1185">Reference proteome</keyword>
<dbReference type="EMBL" id="WHOA01000009">
    <property type="protein sequence ID" value="NOU70250.1"/>
    <property type="molecule type" value="Genomic_DNA"/>
</dbReference>
<dbReference type="SMART" id="SM00283">
    <property type="entry name" value="MA"/>
    <property type="match status" value="1"/>
</dbReference>
<evidence type="ECO:0000313" key="4">
    <source>
        <dbReference type="EMBL" id="NOU70250.1"/>
    </source>
</evidence>
<dbReference type="PROSITE" id="PS50111">
    <property type="entry name" value="CHEMOTAXIS_TRANSDUC_2"/>
    <property type="match status" value="1"/>
</dbReference>
<feature type="domain" description="Methyl-accepting transducer" evidence="3">
    <location>
        <begin position="73"/>
        <end position="323"/>
    </location>
</feature>
<gene>
    <name evidence="4" type="ORF">GC098_02145</name>
</gene>
<accession>A0ABX1XQW6</accession>
<sequence length="489" mass="54184">MFKLFHSSSYEKVHGDLLKMATGDFSMSCAPVVGEKSLISTLKKTIRSLKSLIRIVDKSSSGLYHKMEDTSARSTLITVQVEEITTTMREMAEGMQDASEHAQFISDQIHPIHTFLEGVKDSNSAIVQSSTQFLGEVSSGRVEMSVAMEQMQLISKDSTQIYVKMDELNKALEKIADMTILIEHISKQTQLLALNANIEAARAGEQGKGFAVVAQEISKMAIQTKQETVNIQELIQMVTSSADGLRGSIHQMQDTVGTGAHTLQGAVSKYEVMESFLGQLLGDMQGVDSRLEGVTSNTLSIANSINQTSAMIQQVAAGSEEVLAAADVQLQNILGMNESIQEATMSSLSLRSVVSQFKLPSIQHSHVLQKDLDVWMECATGMRAIMVSLIEARDPEKINDWYQKKVAQEVLLQTCMKELESKLKEASDRKYFSSLRSAWDAFSMIKDQNAAWMLEGEYDKAKQALISRGRECFKQAVDVATEWMEQVRH</sequence>
<evidence type="ECO:0000313" key="5">
    <source>
        <dbReference type="Proteomes" id="UP000616779"/>
    </source>
</evidence>
<name>A0ABX1XQW6_9BACL</name>
<evidence type="ECO:0000259" key="3">
    <source>
        <dbReference type="PROSITE" id="PS50111"/>
    </source>
</evidence>
<dbReference type="Pfam" id="PF12729">
    <property type="entry name" value="4HB_MCP_1"/>
    <property type="match status" value="1"/>
</dbReference>
<evidence type="ECO:0000256" key="2">
    <source>
        <dbReference type="PROSITE-ProRule" id="PRU00284"/>
    </source>
</evidence>
<organism evidence="4 5">
    <name type="scientific">Paenibacillus phytorum</name>
    <dbReference type="NCBI Taxonomy" id="2654977"/>
    <lineage>
        <taxon>Bacteria</taxon>
        <taxon>Bacillati</taxon>
        <taxon>Bacillota</taxon>
        <taxon>Bacilli</taxon>
        <taxon>Bacillales</taxon>
        <taxon>Paenibacillaceae</taxon>
        <taxon>Paenibacillus</taxon>
    </lineage>
</organism>
<dbReference type="Gene3D" id="1.10.287.950">
    <property type="entry name" value="Methyl-accepting chemotaxis protein"/>
    <property type="match status" value="1"/>
</dbReference>
<evidence type="ECO:0000256" key="1">
    <source>
        <dbReference type="ARBA" id="ARBA00023224"/>
    </source>
</evidence>
<dbReference type="Proteomes" id="UP000616779">
    <property type="component" value="Unassembled WGS sequence"/>
</dbReference>
<dbReference type="PANTHER" id="PTHR32089:SF112">
    <property type="entry name" value="LYSOZYME-LIKE PROTEIN-RELATED"/>
    <property type="match status" value="1"/>
</dbReference>
<keyword evidence="1 2" id="KW-0807">Transducer</keyword>
<dbReference type="InterPro" id="IPR004089">
    <property type="entry name" value="MCPsignal_dom"/>
</dbReference>
<dbReference type="PANTHER" id="PTHR32089">
    <property type="entry name" value="METHYL-ACCEPTING CHEMOTAXIS PROTEIN MCPB"/>
    <property type="match status" value="1"/>
</dbReference>
<dbReference type="InterPro" id="IPR024478">
    <property type="entry name" value="HlyB_4HB_MCP"/>
</dbReference>